<proteinExistence type="predicted"/>
<evidence type="ECO:0000313" key="1">
    <source>
        <dbReference type="EMBL" id="SKB05513.1"/>
    </source>
</evidence>
<reference evidence="2" key="1">
    <citation type="submission" date="2017-02" db="EMBL/GenBank/DDBJ databases">
        <authorList>
            <person name="Varghese N."/>
            <person name="Submissions S."/>
        </authorList>
    </citation>
    <scope>NUCLEOTIDE SEQUENCE [LARGE SCALE GENOMIC DNA]</scope>
    <source>
        <strain evidence="2">ATCC 700200</strain>
    </source>
</reference>
<evidence type="ECO:0008006" key="3">
    <source>
        <dbReference type="Google" id="ProtNLM"/>
    </source>
</evidence>
<gene>
    <name evidence="1" type="ORF">SAMN02745166_04292</name>
</gene>
<dbReference type="NCBIfam" id="NF047593">
    <property type="entry name" value="IS66_ISAeme5_TnpA"/>
    <property type="match status" value="1"/>
</dbReference>
<accession>A0A1T4YV14</accession>
<dbReference type="EMBL" id="FUYE01000018">
    <property type="protein sequence ID" value="SKB05513.1"/>
    <property type="molecule type" value="Genomic_DNA"/>
</dbReference>
<sequence length="78" mass="8564">MTSMNKQAIVLKSDRAGRVQTPVGRLIAVVREYESSGLSGPRFAALTGINYQTFVTWRSKVSVKRSPFTRSLTGSVLC</sequence>
<keyword evidence="2" id="KW-1185">Reference proteome</keyword>
<dbReference type="Proteomes" id="UP000190774">
    <property type="component" value="Unassembled WGS sequence"/>
</dbReference>
<protein>
    <recommendedName>
        <fullName evidence="3">Transposase</fullName>
    </recommendedName>
</protein>
<organism evidence="1 2">
    <name type="scientific">Prosthecobacter debontii</name>
    <dbReference type="NCBI Taxonomy" id="48467"/>
    <lineage>
        <taxon>Bacteria</taxon>
        <taxon>Pseudomonadati</taxon>
        <taxon>Verrucomicrobiota</taxon>
        <taxon>Verrucomicrobiia</taxon>
        <taxon>Verrucomicrobiales</taxon>
        <taxon>Verrucomicrobiaceae</taxon>
        <taxon>Prosthecobacter</taxon>
    </lineage>
</organism>
<name>A0A1T4YV14_9BACT</name>
<evidence type="ECO:0000313" key="2">
    <source>
        <dbReference type="Proteomes" id="UP000190774"/>
    </source>
</evidence>
<dbReference type="AlphaFoldDB" id="A0A1T4YV14"/>